<evidence type="ECO:0000313" key="5">
    <source>
        <dbReference type="Proteomes" id="UP000290608"/>
    </source>
</evidence>
<dbReference type="PANTHER" id="PTHR30273">
    <property type="entry name" value="PERIPLASMIC SIGNAL SENSOR AND SIGMA FACTOR ACTIVATOR FECR-RELATED"/>
    <property type="match status" value="1"/>
</dbReference>
<protein>
    <submittedName>
        <fullName evidence="4">FecR family protein</fullName>
    </submittedName>
</protein>
<dbReference type="STRING" id="1122159.SAMN02745246_00934"/>
<dbReference type="Gene3D" id="3.55.50.30">
    <property type="match status" value="1"/>
</dbReference>
<evidence type="ECO:0000259" key="2">
    <source>
        <dbReference type="Pfam" id="PF04773"/>
    </source>
</evidence>
<dbReference type="InterPro" id="IPR006860">
    <property type="entry name" value="FecR"/>
</dbReference>
<keyword evidence="1" id="KW-0472">Membrane</keyword>
<dbReference type="PANTHER" id="PTHR30273:SF2">
    <property type="entry name" value="PROTEIN FECR"/>
    <property type="match status" value="1"/>
</dbReference>
<evidence type="ECO:0000259" key="3">
    <source>
        <dbReference type="Pfam" id="PF16344"/>
    </source>
</evidence>
<dbReference type="PIRSF" id="PIRSF018266">
    <property type="entry name" value="FecR"/>
    <property type="match status" value="1"/>
</dbReference>
<evidence type="ECO:0000256" key="1">
    <source>
        <dbReference type="SAM" id="Phobius"/>
    </source>
</evidence>
<comment type="caution">
    <text evidence="4">The sequence shown here is derived from an EMBL/GenBank/DDBJ whole genome shotgun (WGS) entry which is preliminary data.</text>
</comment>
<keyword evidence="1" id="KW-1133">Transmembrane helix</keyword>
<sequence>MNGNTQKELKCTRYLTGEMEPEDRLVFEIELSVDEELLKLFRDYKTIWQLYPQTEFDQSDSEIDNSSPARGWYKKLSKPILGLAAVLLVVVVSLHFFKGSNSLIHQITTAKNERIRILLPDSSEVVLNSKSSIEYPDSYDEIREVTLKGEAYFKITKDKQRPFIVHNNGFDVKVLGTSFSVNTHTDQKKISLKEGKVEVLIKDNNDKITLNPNEQLLLDTNKNRVIKRNFNVHTELSWVDNLLILENLPFKEALTKIDSFYGVRFIINDPHIQQQRITGAFKDQNLEDFISSLEFITNVKVIYDEACSCYLIKAIKND</sequence>
<dbReference type="Gene3D" id="2.60.120.1440">
    <property type="match status" value="1"/>
</dbReference>
<feature type="transmembrane region" description="Helical" evidence="1">
    <location>
        <begin position="80"/>
        <end position="97"/>
    </location>
</feature>
<feature type="domain" description="Protein FecR C-terminal" evidence="3">
    <location>
        <begin position="243"/>
        <end position="301"/>
    </location>
</feature>
<organism evidence="4 5">
    <name type="scientific">Leeuwenhoekiella marinoflava</name>
    <dbReference type="NCBI Taxonomy" id="988"/>
    <lineage>
        <taxon>Bacteria</taxon>
        <taxon>Pseudomonadati</taxon>
        <taxon>Bacteroidota</taxon>
        <taxon>Flavobacteriia</taxon>
        <taxon>Flavobacteriales</taxon>
        <taxon>Flavobacteriaceae</taxon>
        <taxon>Leeuwenhoekiella</taxon>
    </lineage>
</organism>
<accession>A0A4Q0PPB0</accession>
<dbReference type="Pfam" id="PF04773">
    <property type="entry name" value="FecR"/>
    <property type="match status" value="1"/>
</dbReference>
<dbReference type="InterPro" id="IPR012373">
    <property type="entry name" value="Ferrdict_sens_TM"/>
</dbReference>
<dbReference type="RefSeq" id="WP_073097571.1">
    <property type="nucleotide sequence ID" value="NZ_QOVL01000003.1"/>
</dbReference>
<gene>
    <name evidence="4" type="ORF">DSL99_741</name>
</gene>
<dbReference type="GO" id="GO:0016989">
    <property type="term" value="F:sigma factor antagonist activity"/>
    <property type="evidence" value="ECO:0007669"/>
    <property type="project" value="TreeGrafter"/>
</dbReference>
<proteinExistence type="predicted"/>
<dbReference type="Pfam" id="PF16344">
    <property type="entry name" value="FecR_C"/>
    <property type="match status" value="1"/>
</dbReference>
<keyword evidence="1" id="KW-0812">Transmembrane</keyword>
<reference evidence="4 5" key="1">
    <citation type="submission" date="2018-07" db="EMBL/GenBank/DDBJ databases">
        <title>Leeuwenhoekiella genomics.</title>
        <authorList>
            <person name="Tahon G."/>
            <person name="Willems A."/>
        </authorList>
    </citation>
    <scope>NUCLEOTIDE SEQUENCE [LARGE SCALE GENOMIC DNA]</scope>
    <source>
        <strain evidence="4 5">LMG 1345</strain>
    </source>
</reference>
<dbReference type="InterPro" id="IPR032508">
    <property type="entry name" value="FecR_C"/>
</dbReference>
<evidence type="ECO:0000313" key="4">
    <source>
        <dbReference type="EMBL" id="RXG32419.1"/>
    </source>
</evidence>
<feature type="domain" description="FecR protein" evidence="2">
    <location>
        <begin position="106"/>
        <end position="198"/>
    </location>
</feature>
<dbReference type="AlphaFoldDB" id="A0A4Q0PPB0"/>
<dbReference type="Proteomes" id="UP000290608">
    <property type="component" value="Unassembled WGS sequence"/>
</dbReference>
<name>A0A4Q0PPB0_9FLAO</name>
<dbReference type="EMBL" id="QOVL01000003">
    <property type="protein sequence ID" value="RXG32419.1"/>
    <property type="molecule type" value="Genomic_DNA"/>
</dbReference>